<protein>
    <submittedName>
        <fullName evidence="6">2-keto-3-deoxy-phosphogluconate aldolase</fullName>
    </submittedName>
</protein>
<comment type="pathway">
    <text evidence="1">Carbohydrate acid metabolism.</text>
</comment>
<evidence type="ECO:0000256" key="2">
    <source>
        <dbReference type="ARBA" id="ARBA00006906"/>
    </source>
</evidence>
<keyword evidence="4" id="KW-0456">Lyase</keyword>
<dbReference type="STRING" id="675864.SAMN04489747_0257"/>
<evidence type="ECO:0000313" key="6">
    <source>
        <dbReference type="EMBL" id="SDD13207.1"/>
    </source>
</evidence>
<comment type="subunit">
    <text evidence="3">Homotrimer.</text>
</comment>
<organism evidence="6 7">
    <name type="scientific">Auraticoccus monumenti</name>
    <dbReference type="NCBI Taxonomy" id="675864"/>
    <lineage>
        <taxon>Bacteria</taxon>
        <taxon>Bacillati</taxon>
        <taxon>Actinomycetota</taxon>
        <taxon>Actinomycetes</taxon>
        <taxon>Propionibacteriales</taxon>
        <taxon>Propionibacteriaceae</taxon>
        <taxon>Auraticoccus</taxon>
    </lineage>
</organism>
<evidence type="ECO:0000256" key="4">
    <source>
        <dbReference type="ARBA" id="ARBA00023239"/>
    </source>
</evidence>
<dbReference type="GO" id="GO:0016829">
    <property type="term" value="F:lyase activity"/>
    <property type="evidence" value="ECO:0007669"/>
    <property type="project" value="UniProtKB-KW"/>
</dbReference>
<dbReference type="SUPFAM" id="SSF51569">
    <property type="entry name" value="Aldolase"/>
    <property type="match status" value="1"/>
</dbReference>
<dbReference type="EMBL" id="LT629688">
    <property type="protein sequence ID" value="SDD13207.1"/>
    <property type="molecule type" value="Genomic_DNA"/>
</dbReference>
<evidence type="ECO:0000256" key="1">
    <source>
        <dbReference type="ARBA" id="ARBA00004761"/>
    </source>
</evidence>
<proteinExistence type="inferred from homology"/>
<dbReference type="InterPro" id="IPR000887">
    <property type="entry name" value="Aldlse_KDPG_KHG"/>
</dbReference>
<dbReference type="Gene3D" id="3.20.20.70">
    <property type="entry name" value="Aldolase class I"/>
    <property type="match status" value="1"/>
</dbReference>
<accession>A0A1G6SAQ2</accession>
<keyword evidence="7" id="KW-1185">Reference proteome</keyword>
<reference evidence="6 7" key="1">
    <citation type="submission" date="2016-10" db="EMBL/GenBank/DDBJ databases">
        <authorList>
            <person name="de Groot N.N."/>
        </authorList>
    </citation>
    <scope>NUCLEOTIDE SEQUENCE [LARGE SCALE GENOMIC DNA]</scope>
    <source>
        <strain evidence="6 7">MON 2.2</strain>
    </source>
</reference>
<comment type="similarity">
    <text evidence="2">Belongs to the KHG/KDPG aldolase family.</text>
</comment>
<name>A0A1G6SAQ2_9ACTN</name>
<dbReference type="AlphaFoldDB" id="A0A1G6SAQ2"/>
<dbReference type="CDD" id="cd00452">
    <property type="entry name" value="KDPG_aldolase"/>
    <property type="match status" value="1"/>
</dbReference>
<dbReference type="Proteomes" id="UP000198546">
    <property type="component" value="Chromosome i"/>
</dbReference>
<dbReference type="PANTHER" id="PTHR30246">
    <property type="entry name" value="2-KETO-3-DEOXY-6-PHOSPHOGLUCONATE ALDOLASE"/>
    <property type="match status" value="1"/>
</dbReference>
<dbReference type="InterPro" id="IPR013785">
    <property type="entry name" value="Aldolase_TIM"/>
</dbReference>
<dbReference type="Pfam" id="PF01081">
    <property type="entry name" value="Aldolase"/>
    <property type="match status" value="1"/>
</dbReference>
<dbReference type="PANTHER" id="PTHR30246:SF1">
    <property type="entry name" value="2-DEHYDRO-3-DEOXY-6-PHOSPHOGALACTONATE ALDOLASE-RELATED"/>
    <property type="match status" value="1"/>
</dbReference>
<sequence>MEEMSSWFTEQLAGRPVMAILRGFGVDRTVELARTAWDVGISCVEVPVQGAEDLEALRATVAAGAEQGRAVGAGTVVSPDLLRTVVEAGAAFTVAPGLDEEVVRASAELGVPHLPGVATATEVHTALRWGLTWLKAFPAAQLGPGWVRAMHGPFPTARFVTTGGIDAHNAQEFLDAGAEVVAVGSALGDAAQLPLLGQLVPRAGSGTAAG</sequence>
<gene>
    <name evidence="6" type="ORF">SAMN04489747_0257</name>
</gene>
<keyword evidence="5" id="KW-0119">Carbohydrate metabolism</keyword>
<evidence type="ECO:0000313" key="7">
    <source>
        <dbReference type="Proteomes" id="UP000198546"/>
    </source>
</evidence>
<evidence type="ECO:0000256" key="5">
    <source>
        <dbReference type="ARBA" id="ARBA00023277"/>
    </source>
</evidence>
<evidence type="ECO:0000256" key="3">
    <source>
        <dbReference type="ARBA" id="ARBA00011233"/>
    </source>
</evidence>